<dbReference type="InterPro" id="IPR025540">
    <property type="entry name" value="FlK"/>
</dbReference>
<evidence type="ECO:0000313" key="3">
    <source>
        <dbReference type="Proteomes" id="UP001239167"/>
    </source>
</evidence>
<feature type="domain" description="Fluoroacetyl-CoA-specific thioesterase-like" evidence="1">
    <location>
        <begin position="20"/>
        <end position="122"/>
    </location>
</feature>
<organism evidence="2 3">
    <name type="scientific">Pectinatus haikarae</name>
    <dbReference type="NCBI Taxonomy" id="349096"/>
    <lineage>
        <taxon>Bacteria</taxon>
        <taxon>Bacillati</taxon>
        <taxon>Bacillota</taxon>
        <taxon>Negativicutes</taxon>
        <taxon>Selenomonadales</taxon>
        <taxon>Selenomonadaceae</taxon>
        <taxon>Pectinatus</taxon>
    </lineage>
</organism>
<accession>A0ABT9Y467</accession>
<dbReference type="PANTHER" id="PTHR36934">
    <property type="entry name" value="BLR0278 PROTEIN"/>
    <property type="match status" value="1"/>
</dbReference>
<dbReference type="EMBL" id="JAUSUE010000001">
    <property type="protein sequence ID" value="MDQ0202438.1"/>
    <property type="molecule type" value="Genomic_DNA"/>
</dbReference>
<dbReference type="RefSeq" id="WP_196605826.1">
    <property type="nucleotide sequence ID" value="NZ_CP116940.1"/>
</dbReference>
<name>A0ABT9Y467_9FIRM</name>
<evidence type="ECO:0000313" key="2">
    <source>
        <dbReference type="EMBL" id="MDQ0202438.1"/>
    </source>
</evidence>
<dbReference type="Proteomes" id="UP001239167">
    <property type="component" value="Unassembled WGS sequence"/>
</dbReference>
<evidence type="ECO:0000259" key="1">
    <source>
        <dbReference type="Pfam" id="PF22636"/>
    </source>
</evidence>
<dbReference type="InterPro" id="IPR029069">
    <property type="entry name" value="HotDog_dom_sf"/>
</dbReference>
<dbReference type="Gene3D" id="3.10.129.10">
    <property type="entry name" value="Hotdog Thioesterase"/>
    <property type="match status" value="1"/>
</dbReference>
<protein>
    <submittedName>
        <fullName evidence="2">Thioesterase</fullName>
    </submittedName>
</protein>
<keyword evidence="3" id="KW-1185">Reference proteome</keyword>
<comment type="caution">
    <text evidence="2">The sequence shown here is derived from an EMBL/GenBank/DDBJ whole genome shotgun (WGS) entry which is preliminary data.</text>
</comment>
<reference evidence="2 3" key="1">
    <citation type="submission" date="2023-07" db="EMBL/GenBank/DDBJ databases">
        <title>Genomic Encyclopedia of Type Strains, Phase IV (KMG-IV): sequencing the most valuable type-strain genomes for metagenomic binning, comparative biology and taxonomic classification.</title>
        <authorList>
            <person name="Goeker M."/>
        </authorList>
    </citation>
    <scope>NUCLEOTIDE SEQUENCE [LARGE SCALE GENOMIC DNA]</scope>
    <source>
        <strain evidence="2 3">DSM 16980</strain>
    </source>
</reference>
<dbReference type="InterPro" id="IPR054485">
    <property type="entry name" value="FlK-like_dom"/>
</dbReference>
<sequence>MFDVSNLLTIGQNSMIRKEVQRSDTAGSYSKDLNRFLSTTAVVDMAIRASMNTIDKYLPDGFVSIGFTMKFTHTAATSLGMHVTVKASIINIEDHEIDLRIDAWDEQGEIGHGLHKRSIVSKKHLYENAEHRTRFLSNQRLDGIK</sequence>
<dbReference type="SUPFAM" id="SSF54637">
    <property type="entry name" value="Thioesterase/thiol ester dehydrase-isomerase"/>
    <property type="match status" value="1"/>
</dbReference>
<gene>
    <name evidence="2" type="ORF">J2S01_000123</name>
</gene>
<dbReference type="PANTHER" id="PTHR36934:SF1">
    <property type="entry name" value="THIOESTERASE DOMAIN-CONTAINING PROTEIN"/>
    <property type="match status" value="1"/>
</dbReference>
<dbReference type="Pfam" id="PF22636">
    <property type="entry name" value="FlK"/>
    <property type="match status" value="1"/>
</dbReference>
<proteinExistence type="predicted"/>